<evidence type="ECO:0000313" key="7">
    <source>
        <dbReference type="Proteomes" id="UP001567538"/>
    </source>
</evidence>
<keyword evidence="7" id="KW-1185">Reference proteome</keyword>
<evidence type="ECO:0000256" key="2">
    <source>
        <dbReference type="ARBA" id="ARBA00022603"/>
    </source>
</evidence>
<comment type="caution">
    <text evidence="6">The sequence shown here is derived from an EMBL/GenBank/DDBJ whole genome shotgun (WGS) entry which is preliminary data.</text>
</comment>
<dbReference type="GO" id="GO:0030795">
    <property type="term" value="F:methyl jasmonate methylesterase activity"/>
    <property type="evidence" value="ECO:0007669"/>
    <property type="project" value="UniProtKB-EC"/>
</dbReference>
<dbReference type="GO" id="GO:0046872">
    <property type="term" value="F:metal ion binding"/>
    <property type="evidence" value="ECO:0007669"/>
    <property type="project" value="UniProtKB-KW"/>
</dbReference>
<organism evidence="6 7">
    <name type="scientific">Salvia divinorum</name>
    <name type="common">Maria pastora</name>
    <name type="synonym">Diviner's sage</name>
    <dbReference type="NCBI Taxonomy" id="28513"/>
    <lineage>
        <taxon>Eukaryota</taxon>
        <taxon>Viridiplantae</taxon>
        <taxon>Streptophyta</taxon>
        <taxon>Embryophyta</taxon>
        <taxon>Tracheophyta</taxon>
        <taxon>Spermatophyta</taxon>
        <taxon>Magnoliopsida</taxon>
        <taxon>eudicotyledons</taxon>
        <taxon>Gunneridae</taxon>
        <taxon>Pentapetalae</taxon>
        <taxon>asterids</taxon>
        <taxon>lamiids</taxon>
        <taxon>Lamiales</taxon>
        <taxon>Lamiaceae</taxon>
        <taxon>Nepetoideae</taxon>
        <taxon>Mentheae</taxon>
        <taxon>Salviinae</taxon>
        <taxon>Salvia</taxon>
        <taxon>Salvia subgen. Calosphace</taxon>
    </lineage>
</organism>
<dbReference type="EC" id="2.1.1.141" evidence="6"/>
<name>A0ABD1GRL4_SALDI</name>
<dbReference type="Gene3D" id="3.40.50.150">
    <property type="entry name" value="Vaccinia Virus protein VP39"/>
    <property type="match status" value="1"/>
</dbReference>
<comment type="similarity">
    <text evidence="1">Belongs to the methyltransferase superfamily. Type-7 methyltransferase family.</text>
</comment>
<evidence type="ECO:0000256" key="3">
    <source>
        <dbReference type="ARBA" id="ARBA00022679"/>
    </source>
</evidence>
<dbReference type="PANTHER" id="PTHR31009">
    <property type="entry name" value="S-ADENOSYL-L-METHIONINE:CARBOXYL METHYLTRANSFERASE FAMILY PROTEIN"/>
    <property type="match status" value="1"/>
</dbReference>
<evidence type="ECO:0000256" key="4">
    <source>
        <dbReference type="ARBA" id="ARBA00022723"/>
    </source>
</evidence>
<gene>
    <name evidence="6" type="ORF">AAHA92_23324</name>
</gene>
<sequence length="373" mass="41311">MGELSILHMNKGEGEASYAKNSTIQRQIISYGKTVMEKAVYRAVENSLPKSVGVADLGCSSGPNTLMAVSEIIDNVRGTCREIGLPVPELRVVLNDLPGNDFNYLFMSLPEFSTNLSKNKGIASDRCFISAMAGSFYGRLFPKNSLHFVHSSSSLHWLSQVPSGLEKSGEHLNKGKIYISKTSPKFVVDAYLRQFERDMWVFLRSRAVEVVAGGTMVLSFMGRASPDASAEVGSHQWELLAHALMAMAKEGIVEEEKIDSLNAPYYAPSAEEMRNVIEEEGSFVVNHISALEIGWDGGLVLDNINSNVDFDESSKPLKVTKIIRAVVEPMMESHFGAQVMDDLFTRYHGLLQDYFSKTIAKHINLLVSITRKF</sequence>
<reference evidence="6 7" key="1">
    <citation type="submission" date="2024-06" db="EMBL/GenBank/DDBJ databases">
        <title>A chromosome level genome sequence of Diviner's sage (Salvia divinorum).</title>
        <authorList>
            <person name="Ford S.A."/>
            <person name="Ro D.-K."/>
            <person name="Ness R.W."/>
            <person name="Phillips M.A."/>
        </authorList>
    </citation>
    <scope>NUCLEOTIDE SEQUENCE [LARGE SCALE GENOMIC DNA]</scope>
    <source>
        <strain evidence="6">SAF-2024a</strain>
        <tissue evidence="6">Leaf</tissue>
    </source>
</reference>
<keyword evidence="3 6" id="KW-0808">Transferase</keyword>
<dbReference type="EMBL" id="JBEAFC010000008">
    <property type="protein sequence ID" value="KAL1546769.1"/>
    <property type="molecule type" value="Genomic_DNA"/>
</dbReference>
<evidence type="ECO:0000256" key="5">
    <source>
        <dbReference type="ARBA" id="ARBA00022842"/>
    </source>
</evidence>
<protein>
    <submittedName>
        <fullName evidence="6">Jasmonate O-methyltransferase</fullName>
        <ecNumber evidence="6">2.1.1.141</ecNumber>
    </submittedName>
</protein>
<keyword evidence="4" id="KW-0479">Metal-binding</keyword>
<dbReference type="Gene3D" id="1.10.1200.270">
    <property type="entry name" value="Methyltransferase, alpha-helical capping domain"/>
    <property type="match status" value="1"/>
</dbReference>
<dbReference type="Proteomes" id="UP001567538">
    <property type="component" value="Unassembled WGS sequence"/>
</dbReference>
<dbReference type="AlphaFoldDB" id="A0ABD1GRL4"/>
<dbReference type="SUPFAM" id="SSF53335">
    <property type="entry name" value="S-adenosyl-L-methionine-dependent methyltransferases"/>
    <property type="match status" value="1"/>
</dbReference>
<keyword evidence="2 6" id="KW-0489">Methyltransferase</keyword>
<dbReference type="InterPro" id="IPR042086">
    <property type="entry name" value="MeTrfase_capping"/>
</dbReference>
<evidence type="ECO:0000313" key="6">
    <source>
        <dbReference type="EMBL" id="KAL1546769.1"/>
    </source>
</evidence>
<proteinExistence type="inferred from homology"/>
<dbReference type="Pfam" id="PF03492">
    <property type="entry name" value="Methyltransf_7"/>
    <property type="match status" value="1"/>
</dbReference>
<accession>A0ABD1GRL4</accession>
<dbReference type="GO" id="GO:0032259">
    <property type="term" value="P:methylation"/>
    <property type="evidence" value="ECO:0007669"/>
    <property type="project" value="UniProtKB-KW"/>
</dbReference>
<dbReference type="InterPro" id="IPR005299">
    <property type="entry name" value="MeTrfase_7"/>
</dbReference>
<dbReference type="InterPro" id="IPR029063">
    <property type="entry name" value="SAM-dependent_MTases_sf"/>
</dbReference>
<keyword evidence="5" id="KW-0460">Magnesium</keyword>
<evidence type="ECO:0000256" key="1">
    <source>
        <dbReference type="ARBA" id="ARBA00007967"/>
    </source>
</evidence>